<dbReference type="InterPro" id="IPR046667">
    <property type="entry name" value="DUF6537"/>
</dbReference>
<keyword evidence="1" id="KW-0560">Oxidoreductase</keyword>
<name>A0ABU4C4L4_RHOGO</name>
<comment type="caution">
    <text evidence="4">The sequence shown here is derived from an EMBL/GenBank/DDBJ whole genome shotgun (WGS) entry which is preliminary data.</text>
</comment>
<feature type="domain" description="DUF6537" evidence="3">
    <location>
        <begin position="950"/>
        <end position="1146"/>
    </location>
</feature>
<dbReference type="InterPro" id="IPR002880">
    <property type="entry name" value="Pyrv_Fd/Flavodoxin_OxRdtase_N"/>
</dbReference>
<dbReference type="Gene3D" id="3.40.920.10">
    <property type="entry name" value="Pyruvate-ferredoxin oxidoreductase, PFOR, domain III"/>
    <property type="match status" value="1"/>
</dbReference>
<dbReference type="InterPro" id="IPR051457">
    <property type="entry name" value="2-oxoacid:Fd_oxidoreductase"/>
</dbReference>
<dbReference type="SUPFAM" id="SSF52518">
    <property type="entry name" value="Thiamin diphosphate-binding fold (THDP-binding)"/>
    <property type="match status" value="2"/>
</dbReference>
<dbReference type="SUPFAM" id="SSF53323">
    <property type="entry name" value="Pyruvate-ferredoxin oxidoreductase, PFOR, domain III"/>
    <property type="match status" value="1"/>
</dbReference>
<dbReference type="CDD" id="cd07034">
    <property type="entry name" value="TPP_PYR_PFOR_IOR-alpha_like"/>
    <property type="match status" value="1"/>
</dbReference>
<protein>
    <submittedName>
        <fullName evidence="4">Indolepyruvate ferredoxin oxidoreductase family protein</fullName>
    </submittedName>
</protein>
<dbReference type="InterPro" id="IPR019752">
    <property type="entry name" value="Pyrv/ketoisovalerate_OxRed_cat"/>
</dbReference>
<dbReference type="Pfam" id="PF20169">
    <property type="entry name" value="DUF6537"/>
    <property type="match status" value="1"/>
</dbReference>
<sequence length="1161" mass="125185">MALPKGRQQTETLNALDATEGAAYLTGSDILLRLPAIQRKLDTQAGLNTRGYVSGYPGSPLSGLDSLLRREKTRLSEVGVEFEPGINEELAATSIWGTQNLNLGGNHSDYDGVFGMWYAKGPGVERAADALRTASYFGTSQFGGALALAGDDHEARSTVTAQQSEPLFVHMGIPVLSPSTLQEFITFGLMGWALSRYSKMWVGMICLNDLADAAASVDLGALPTIVPPGGDGAPPAQLGKGPLAIEYDIKRWRLPAVQKFAEANKLDWVGLNDGPNRQIGIVVGGKAYLDVLDALAQLGVTEERARELGVTVYKLGLIWPIAEKGALEFMSGLDEVIVVEAKHPVIEDQLNRLVNRLPRESRPLIVGKTDEHGARLVPEISGLDSGIVADVLRRRLKRLGLEEPKPEAPGVRQLLSLTPVQGGLVRAAGFCSGCPHSTSTRVPEGSFNFGGTGCHAMATFADMEGRETEMLPQMGGEGAMWIGMSRFSSEQHAFQNVGDGTYSHSASLAIRAAIAADVNITFKILLNGFISMTGGQAIPGGLSASDVARQVLAEGAKKVVVVTENPKRVRMSGKLPRGVEIRHRKKFIATETELSTESGVSVLIYDQECAAELRRHRKRGTAEDPDKRTYINPAVCEGCGDCNAVSNCISVEPYETSLGRKRKIDQSSCNKDFSCVDGYCPSFVTVYGAKPRVRTVDGKSLDTLPAVPEPLAFSAAESVYNVVIGGIGGGGVLTIGALLGRAAHIEGQFASVLNETGMAQKNGGVQSHVRITARMDAELSPRIGPKSADLVIGGDIVLASSAALLGLYDSARTKAVVNEEVKATVAFAENPNLDLAGGHMASVLREATADHVDFVDANGLALALFGDEIYSNIILLGHAAQRGQLPVKVASLEEAIELNGVSVKKNLQALHIGRLLAVDNSALDGLLADSGESPEIGDATTDPMADADLDTMIADRIERLTGYQNRKYAERYAEFVNRVRSADINSDESLTRAVAKYLYKLMAYKDEYEVGRLYSEPEFRRRLKDEFEGNFRIKANLAPQLFNTRDSISGRARKWEIPFWLAGPSFRLLASMKRVRGTRLDLFGATEHRKAERARIGEYEATIVKLIGEVTDANYDVAVEIASVPEFIRGYDSVKDLSAEDADRRLLELQGEFRTRVPATA</sequence>
<dbReference type="Pfam" id="PF01558">
    <property type="entry name" value="POR"/>
    <property type="match status" value="1"/>
</dbReference>
<dbReference type="RefSeq" id="WP_317545898.1">
    <property type="nucleotide sequence ID" value="NZ_JAWLKB010000047.1"/>
</dbReference>
<dbReference type="Proteomes" id="UP001185927">
    <property type="component" value="Unassembled WGS sequence"/>
</dbReference>
<evidence type="ECO:0000256" key="1">
    <source>
        <dbReference type="ARBA" id="ARBA00023002"/>
    </source>
</evidence>
<dbReference type="Gene3D" id="3.40.50.970">
    <property type="match status" value="1"/>
</dbReference>
<dbReference type="EMBL" id="JAWLKB010000047">
    <property type="protein sequence ID" value="MDV6271447.1"/>
    <property type="molecule type" value="Genomic_DNA"/>
</dbReference>
<organism evidence="4 5">
    <name type="scientific">Rhodococcus globerulus</name>
    <dbReference type="NCBI Taxonomy" id="33008"/>
    <lineage>
        <taxon>Bacteria</taxon>
        <taxon>Bacillati</taxon>
        <taxon>Actinomycetota</taxon>
        <taxon>Actinomycetes</taxon>
        <taxon>Mycobacteriales</taxon>
        <taxon>Nocardiaceae</taxon>
        <taxon>Rhodococcus</taxon>
    </lineage>
</organism>
<dbReference type="PANTHER" id="PTHR48084">
    <property type="entry name" value="2-OXOGLUTARATE OXIDOREDUCTASE SUBUNIT KORB-RELATED"/>
    <property type="match status" value="1"/>
</dbReference>
<accession>A0ABU4C4L4</accession>
<evidence type="ECO:0000259" key="3">
    <source>
        <dbReference type="Pfam" id="PF20169"/>
    </source>
</evidence>
<dbReference type="NCBIfam" id="NF009588">
    <property type="entry name" value="PRK13029.1"/>
    <property type="match status" value="1"/>
</dbReference>
<evidence type="ECO:0000313" key="4">
    <source>
        <dbReference type="EMBL" id="MDV6271447.1"/>
    </source>
</evidence>
<evidence type="ECO:0000313" key="5">
    <source>
        <dbReference type="Proteomes" id="UP001185927"/>
    </source>
</evidence>
<evidence type="ECO:0000259" key="2">
    <source>
        <dbReference type="Pfam" id="PF01558"/>
    </source>
</evidence>
<dbReference type="NCBIfam" id="NF009589">
    <property type="entry name" value="PRK13030.1"/>
    <property type="match status" value="1"/>
</dbReference>
<reference evidence="4 5" key="1">
    <citation type="submission" date="2023-10" db="EMBL/GenBank/DDBJ databases">
        <title>Development of a sustainable strategy for remediation of hydrocarbon-contaminated territories based on the waste exchange concept.</title>
        <authorList>
            <person name="Krivoruchko A."/>
        </authorList>
    </citation>
    <scope>NUCLEOTIDE SEQUENCE [LARGE SCALE GENOMIC DNA]</scope>
    <source>
        <strain evidence="4 5">IEGM 1203</strain>
    </source>
</reference>
<dbReference type="InterPro" id="IPR002869">
    <property type="entry name" value="Pyrv_flavodox_OxRed_cen"/>
</dbReference>
<dbReference type="PANTHER" id="PTHR48084:SF3">
    <property type="entry name" value="SUBUNIT OF PYRUVATE:FLAVODOXIN OXIDOREDUCTASE"/>
    <property type="match status" value="1"/>
</dbReference>
<keyword evidence="5" id="KW-1185">Reference proteome</keyword>
<proteinExistence type="predicted"/>
<feature type="domain" description="Pyruvate/ketoisovalerate oxidoreductase catalytic" evidence="2">
    <location>
        <begin position="728"/>
        <end position="913"/>
    </location>
</feature>
<dbReference type="InterPro" id="IPR029061">
    <property type="entry name" value="THDP-binding"/>
</dbReference>
<gene>
    <name evidence="4" type="ORF">R3Q16_33090</name>
</gene>